<dbReference type="PROSITE" id="PS01244">
    <property type="entry name" value="ACONITASE_2"/>
    <property type="match status" value="1"/>
</dbReference>
<gene>
    <name evidence="6" type="primary">leuC_25</name>
    <name evidence="6" type="ORF">SDC9_95700</name>
</gene>
<feature type="domain" description="Aconitase A/isopropylmalate dehydratase small subunit swivel" evidence="5">
    <location>
        <begin position="300"/>
        <end position="371"/>
    </location>
</feature>
<organism evidence="6">
    <name type="scientific">bioreactor metagenome</name>
    <dbReference type="NCBI Taxonomy" id="1076179"/>
    <lineage>
        <taxon>unclassified sequences</taxon>
        <taxon>metagenomes</taxon>
        <taxon>ecological metagenomes</taxon>
    </lineage>
</organism>
<keyword evidence="6" id="KW-0456">Lyase</keyword>
<name>A0A645ADQ5_9ZZZZ</name>
<keyword evidence="3" id="KW-0411">Iron-sulfur</keyword>
<dbReference type="EMBL" id="VSSQ01012331">
    <property type="protein sequence ID" value="MPM48973.1"/>
    <property type="molecule type" value="Genomic_DNA"/>
</dbReference>
<dbReference type="PROSITE" id="PS00450">
    <property type="entry name" value="ACONITASE_1"/>
    <property type="match status" value="1"/>
</dbReference>
<dbReference type="InterPro" id="IPR015931">
    <property type="entry name" value="Acnase/IPM_dHydase_lsu_aba_1/3"/>
</dbReference>
<sequence length="435" mass="46068">MGAELGVTTSVFPSDERTREFLKAQGREAAFAALAADADAEYDQVIEIDLGALEPLAACPSSPDNIKPVRELSGMAVGQVIIGSCTNSSYRDLAMVATALKGRRVSDLVTFAIAPGSRQVLEMLSRNGMLADLIAAGARILETGCGPCIGQGQSPAQETVSVRTFNRNFAGRTGTKGDLAYLVSPETAVATALKGCFTDPRTLDIAYPEIPEVEHFLINDNMIAEPPAAGGEVEIIRKPTIGQPPVNAPLPKKIDGRVVIKVGDKITTDHIMPAGVHLKLRSNIPAYSKVVFECFTVDGKPSFAERAAAVRDAGLHGVIVGRDSYGQGSSREHAAICPMYLGIKVVAALAIERIHRANLVNFGILPLIFANPDDYDRIEEGDTLVIADAPGQLAPGKPVAGELRKADGKVLPVAFTHQLSDEDIAIIRAGGRLNC</sequence>
<dbReference type="Pfam" id="PF00330">
    <property type="entry name" value="Aconitase"/>
    <property type="match status" value="1"/>
</dbReference>
<dbReference type="GO" id="GO:0051539">
    <property type="term" value="F:4 iron, 4 sulfur cluster binding"/>
    <property type="evidence" value="ECO:0007669"/>
    <property type="project" value="TreeGrafter"/>
</dbReference>
<dbReference type="InterPro" id="IPR001030">
    <property type="entry name" value="Acoase/IPM_deHydtase_lsu_aba"/>
</dbReference>
<evidence type="ECO:0000259" key="5">
    <source>
        <dbReference type="Pfam" id="PF00694"/>
    </source>
</evidence>
<dbReference type="SUPFAM" id="SSF52016">
    <property type="entry name" value="LeuD/IlvD-like"/>
    <property type="match status" value="1"/>
</dbReference>
<accession>A0A645ADQ5</accession>
<evidence type="ECO:0000259" key="4">
    <source>
        <dbReference type="Pfam" id="PF00330"/>
    </source>
</evidence>
<feature type="domain" description="Aconitase/3-isopropylmalate dehydratase large subunit alpha/beta/alpha" evidence="4">
    <location>
        <begin position="70"/>
        <end position="195"/>
    </location>
</feature>
<dbReference type="InterPro" id="IPR050926">
    <property type="entry name" value="Aconitase/IPM_isomerase"/>
</dbReference>
<dbReference type="GO" id="GO:0003994">
    <property type="term" value="F:aconitate hydratase activity"/>
    <property type="evidence" value="ECO:0007669"/>
    <property type="project" value="TreeGrafter"/>
</dbReference>
<dbReference type="AlphaFoldDB" id="A0A645ADQ5"/>
<dbReference type="Gene3D" id="3.30.499.10">
    <property type="entry name" value="Aconitase, domain 3"/>
    <property type="match status" value="2"/>
</dbReference>
<evidence type="ECO:0000256" key="2">
    <source>
        <dbReference type="ARBA" id="ARBA00023004"/>
    </source>
</evidence>
<dbReference type="GO" id="GO:0005829">
    <property type="term" value="C:cytosol"/>
    <property type="evidence" value="ECO:0007669"/>
    <property type="project" value="TreeGrafter"/>
</dbReference>
<dbReference type="InterPro" id="IPR000573">
    <property type="entry name" value="AconitaseA/IPMdHydase_ssu_swvl"/>
</dbReference>
<proteinExistence type="predicted"/>
<dbReference type="SUPFAM" id="SSF53732">
    <property type="entry name" value="Aconitase iron-sulfur domain"/>
    <property type="match status" value="1"/>
</dbReference>
<dbReference type="Pfam" id="PF00694">
    <property type="entry name" value="Aconitase_C"/>
    <property type="match status" value="1"/>
</dbReference>
<keyword evidence="1" id="KW-0479">Metal-binding</keyword>
<dbReference type="EC" id="4.2.1.33" evidence="6"/>
<dbReference type="GO" id="GO:0006099">
    <property type="term" value="P:tricarboxylic acid cycle"/>
    <property type="evidence" value="ECO:0007669"/>
    <property type="project" value="TreeGrafter"/>
</dbReference>
<evidence type="ECO:0000256" key="3">
    <source>
        <dbReference type="ARBA" id="ARBA00023014"/>
    </source>
</evidence>
<reference evidence="6" key="1">
    <citation type="submission" date="2019-08" db="EMBL/GenBank/DDBJ databases">
        <authorList>
            <person name="Kucharzyk K."/>
            <person name="Murdoch R.W."/>
            <person name="Higgins S."/>
            <person name="Loffler F."/>
        </authorList>
    </citation>
    <scope>NUCLEOTIDE SEQUENCE</scope>
</reference>
<protein>
    <submittedName>
        <fullName evidence="6">3-isopropylmalate dehydratase large subunit</fullName>
        <ecNumber evidence="6">4.2.1.33</ecNumber>
    </submittedName>
</protein>
<comment type="caution">
    <text evidence="6">The sequence shown here is derived from an EMBL/GenBank/DDBJ whole genome shotgun (WGS) entry which is preliminary data.</text>
</comment>
<dbReference type="PANTHER" id="PTHR43160">
    <property type="entry name" value="ACONITATE HYDRATASE B"/>
    <property type="match status" value="1"/>
</dbReference>
<dbReference type="InterPro" id="IPR036008">
    <property type="entry name" value="Aconitase_4Fe-4S_dom"/>
</dbReference>
<dbReference type="GO" id="GO:0003861">
    <property type="term" value="F:3-isopropylmalate dehydratase activity"/>
    <property type="evidence" value="ECO:0007669"/>
    <property type="project" value="UniProtKB-EC"/>
</dbReference>
<dbReference type="PANTHER" id="PTHR43160:SF3">
    <property type="entry name" value="ACONITATE HYDRATASE, MITOCHONDRIAL"/>
    <property type="match status" value="1"/>
</dbReference>
<dbReference type="Gene3D" id="3.20.19.10">
    <property type="entry name" value="Aconitase, domain 4"/>
    <property type="match status" value="1"/>
</dbReference>
<dbReference type="InterPro" id="IPR015928">
    <property type="entry name" value="Aconitase/3IPM_dehydase_swvl"/>
</dbReference>
<dbReference type="GO" id="GO:0046872">
    <property type="term" value="F:metal ion binding"/>
    <property type="evidence" value="ECO:0007669"/>
    <property type="project" value="UniProtKB-KW"/>
</dbReference>
<evidence type="ECO:0000313" key="6">
    <source>
        <dbReference type="EMBL" id="MPM48973.1"/>
    </source>
</evidence>
<evidence type="ECO:0000256" key="1">
    <source>
        <dbReference type="ARBA" id="ARBA00022723"/>
    </source>
</evidence>
<dbReference type="InterPro" id="IPR018136">
    <property type="entry name" value="Aconitase_4Fe-4S_BS"/>
</dbReference>
<keyword evidence="2" id="KW-0408">Iron</keyword>